<dbReference type="EMBL" id="PZQS01000013">
    <property type="protein sequence ID" value="PVD19314.1"/>
    <property type="molecule type" value="Genomic_DNA"/>
</dbReference>
<evidence type="ECO:0000313" key="1">
    <source>
        <dbReference type="EMBL" id="PVD19314.1"/>
    </source>
</evidence>
<protein>
    <submittedName>
        <fullName evidence="1">Uncharacterized protein</fullName>
    </submittedName>
</protein>
<dbReference type="Proteomes" id="UP000245119">
    <property type="component" value="Linkage Group LG13"/>
</dbReference>
<organism evidence="1 2">
    <name type="scientific">Pomacea canaliculata</name>
    <name type="common">Golden apple snail</name>
    <dbReference type="NCBI Taxonomy" id="400727"/>
    <lineage>
        <taxon>Eukaryota</taxon>
        <taxon>Metazoa</taxon>
        <taxon>Spiralia</taxon>
        <taxon>Lophotrochozoa</taxon>
        <taxon>Mollusca</taxon>
        <taxon>Gastropoda</taxon>
        <taxon>Caenogastropoda</taxon>
        <taxon>Architaenioglossa</taxon>
        <taxon>Ampullarioidea</taxon>
        <taxon>Ampullariidae</taxon>
        <taxon>Pomacea</taxon>
    </lineage>
</organism>
<accession>A0A2T7NDR4</accession>
<keyword evidence="2" id="KW-1185">Reference proteome</keyword>
<comment type="caution">
    <text evidence="1">The sequence shown here is derived from an EMBL/GenBank/DDBJ whole genome shotgun (WGS) entry which is preliminary data.</text>
</comment>
<dbReference type="AlphaFoldDB" id="A0A2T7NDR4"/>
<evidence type="ECO:0000313" key="2">
    <source>
        <dbReference type="Proteomes" id="UP000245119"/>
    </source>
</evidence>
<gene>
    <name evidence="1" type="ORF">C0Q70_19801</name>
</gene>
<sequence length="99" mass="10554">MPSHEGGEDVGGVCCNRSDKIHGGSLTRFVRNLMHKRATPALGEFVRPGYIKLACAEATIRKIDTKSAIFPSIPGLAAEAVIRMRSGGRRNKYGGASPS</sequence>
<reference evidence="1 2" key="1">
    <citation type="submission" date="2018-04" db="EMBL/GenBank/DDBJ databases">
        <title>The genome of golden apple snail Pomacea canaliculata provides insight into stress tolerance and invasive adaptation.</title>
        <authorList>
            <person name="Liu C."/>
            <person name="Liu B."/>
            <person name="Ren Y."/>
            <person name="Zhang Y."/>
            <person name="Wang H."/>
            <person name="Li S."/>
            <person name="Jiang F."/>
            <person name="Yin L."/>
            <person name="Zhang G."/>
            <person name="Qian W."/>
            <person name="Fan W."/>
        </authorList>
    </citation>
    <scope>NUCLEOTIDE SEQUENCE [LARGE SCALE GENOMIC DNA]</scope>
    <source>
        <strain evidence="1">SZHN2017</strain>
        <tissue evidence="1">Muscle</tissue>
    </source>
</reference>
<proteinExistence type="predicted"/>
<name>A0A2T7NDR4_POMCA</name>